<keyword evidence="6" id="KW-1185">Reference proteome</keyword>
<feature type="transmembrane region" description="Helical" evidence="3">
    <location>
        <begin position="122"/>
        <end position="145"/>
    </location>
</feature>
<feature type="transmembrane region" description="Helical" evidence="3">
    <location>
        <begin position="217"/>
        <end position="235"/>
    </location>
</feature>
<dbReference type="InterPro" id="IPR016035">
    <property type="entry name" value="Acyl_Trfase/lysoPLipase"/>
</dbReference>
<organism evidence="5 6">
    <name type="scientific">Paraburkholderia acidiphila</name>
    <dbReference type="NCBI Taxonomy" id="2571747"/>
    <lineage>
        <taxon>Bacteria</taxon>
        <taxon>Pseudomonadati</taxon>
        <taxon>Pseudomonadota</taxon>
        <taxon>Betaproteobacteria</taxon>
        <taxon>Burkholderiales</taxon>
        <taxon>Burkholderiaceae</taxon>
        <taxon>Paraburkholderia</taxon>
    </lineage>
</organism>
<protein>
    <recommendedName>
        <fullName evidence="4">PNPLA domain-containing protein</fullName>
    </recommendedName>
</protein>
<dbReference type="KEGG" id="pacp:FAZ97_25730"/>
<accession>A0A7Z2GBN6</accession>
<dbReference type="GO" id="GO:0046475">
    <property type="term" value="P:glycerophospholipid catabolic process"/>
    <property type="evidence" value="ECO:0007669"/>
    <property type="project" value="TreeGrafter"/>
</dbReference>
<dbReference type="GO" id="GO:0005829">
    <property type="term" value="C:cytosol"/>
    <property type="evidence" value="ECO:0007669"/>
    <property type="project" value="TreeGrafter"/>
</dbReference>
<evidence type="ECO:0000256" key="1">
    <source>
        <dbReference type="ARBA" id="ARBA00023098"/>
    </source>
</evidence>
<proteinExistence type="predicted"/>
<keyword evidence="1" id="KW-0443">Lipid metabolism</keyword>
<keyword evidence="3" id="KW-0472">Membrane</keyword>
<gene>
    <name evidence="5" type="ORF">FAZ97_25730</name>
</gene>
<dbReference type="EMBL" id="CP046911">
    <property type="protein sequence ID" value="QGZ58399.1"/>
    <property type="molecule type" value="Genomic_DNA"/>
</dbReference>
<keyword evidence="3" id="KW-1133">Transmembrane helix</keyword>
<evidence type="ECO:0000313" key="6">
    <source>
        <dbReference type="Proteomes" id="UP000434209"/>
    </source>
</evidence>
<feature type="transmembrane region" description="Helical" evidence="3">
    <location>
        <begin position="367"/>
        <end position="386"/>
    </location>
</feature>
<reference evidence="5 6" key="1">
    <citation type="submission" date="2019-12" db="EMBL/GenBank/DDBJ databases">
        <title>Paraburkholderia acidiphila 7Q-K02 sp. nov and Paraburkholderia acidisoli DHF22 sp. nov., two strains isolated from forest soil.</title>
        <authorList>
            <person name="Gao Z."/>
            <person name="Qiu L."/>
        </authorList>
    </citation>
    <scope>NUCLEOTIDE SEQUENCE [LARGE SCALE GENOMIC DNA]</scope>
    <source>
        <strain evidence="5 6">7Q-K02</strain>
    </source>
</reference>
<dbReference type="Pfam" id="PF01734">
    <property type="entry name" value="Patatin"/>
    <property type="match status" value="1"/>
</dbReference>
<dbReference type="PANTHER" id="PTHR10728">
    <property type="entry name" value="CYTOSOLIC PHOSPHOLIPASE A2"/>
    <property type="match status" value="1"/>
</dbReference>
<dbReference type="PANTHER" id="PTHR10728:SF40">
    <property type="entry name" value="PATATIN FAMILY PROTEIN"/>
    <property type="match status" value="1"/>
</dbReference>
<feature type="transmembrane region" description="Helical" evidence="3">
    <location>
        <begin position="299"/>
        <end position="321"/>
    </location>
</feature>
<sequence>MRARRARIGDPKRDDRRGAWGIALSGGGIRSATFCAGLLNALAQNRVFHRFDLMSTVSGGGYIGATIGKLFQNAGECDKAPLDVEQALADMDARRFSGWLRANGRYLIPGGTRDILFAVANFIRALLTVHAHLAVLSLVLGSLLVGMDLAMWGWADCISSGASCRAPSWITTDTLAAVSPWPTIWILLPLLVWFGAALVFAYGAAPEEKSANFSARHGLVALACAATIYAMFHFGVFASDEQGRGMYFDRVRMPIVWFVGIVALLAACIVGIVLAWILRHTGSREPEHLRNRFTRWLALDLRIIFAVIALGIIDGLAWWLARGDLDGQSTAGASIAVTAVVLRALLPKLAELPQNLAPQTRARLLDLVNLAGLALLILLVVFWVSLVHRAAMTALFPGDGMIALDFASATQWLAIIGGPALAVVLLTSSDSNALNRSSLYAFYRARLVRSYLGAANPRRFDSRSNDATAAVPLHPSENAQPSAVDEVHPLDDVSIHAYAPHEAGGPVHLINVCLNQTRDPRGGLCNQDRKGLLMTIGPSGHCRVGRGPWQRMAAAGAPSLGSWMAISGAAVGPGLGMNTRPGLAALSMIAGLRLGYWWDGDSLPRGPGDTRKSRWQRVLSPKYGQFFAELFGHFDGQSSRYQYLSDGGHFENTGAYTLLQEQCELIVMADCGADARYSFRDLENLVRKARIDLQTEITFLRPKAELAHAIPRFGSIDDIASPEGSTCLALARVTYRDHGQTGHVIVVKPNISADMPVDLVNFKADNPLFPQESTTDQLFSEAQWESYFRLGQTLGLHLNAAVLDDIAGFATKYFEDDRDTTEPATGAHRPAPEMKRMPARIAAASAVTASFSVGAIGTLGFTTWQAVDAELKTRDSETHIQPAAFKELTEIFGKFAPSGQATIAPDDAHLGEMASAFLRIGEVECSKSNSQAFKTSPLILLMLEDTKKACRDATPKHPACDALIDDNKVATCLQSAPRERCEQQYWIRSYEEENDADVKRGIKAVNCPYHASWSPAGSAALASSGAPDSGANEQGETASSPEAAQAASPGHAAALAGGSESPAASAPPPAAPPVPVATAQTASDGGLPCAGQTIYIQIYGPELRDRVQALGDTWRALGASVPPVEDVLETARRNGRKAPRPYDRPTVIYHLDDAKTCANHLSPLDAPQSWALQQLSAKLPRRPRTIEVWIPPSPAVTTTLPSPAYCYQEDTGVSAADRYGVHCHATSEGCEISRGPNANRKQSACVVVSNLPADAGRYQRGFRGSWYMLASKPFGAPFPSLPDKE</sequence>
<evidence type="ECO:0000256" key="3">
    <source>
        <dbReference type="SAM" id="Phobius"/>
    </source>
</evidence>
<evidence type="ECO:0000256" key="2">
    <source>
        <dbReference type="SAM" id="MobiDB-lite"/>
    </source>
</evidence>
<dbReference type="InterPro" id="IPR002641">
    <property type="entry name" value="PNPLA_dom"/>
</dbReference>
<feature type="transmembrane region" description="Helical" evidence="3">
    <location>
        <begin position="184"/>
        <end position="205"/>
    </location>
</feature>
<feature type="domain" description="PNPLA" evidence="4">
    <location>
        <begin position="22"/>
        <end position="132"/>
    </location>
</feature>
<feature type="transmembrane region" description="Helical" evidence="3">
    <location>
        <begin position="327"/>
        <end position="346"/>
    </location>
</feature>
<keyword evidence="3" id="KW-0812">Transmembrane</keyword>
<dbReference type="Proteomes" id="UP000434209">
    <property type="component" value="Chromosome 3"/>
</dbReference>
<feature type="transmembrane region" description="Helical" evidence="3">
    <location>
        <begin position="255"/>
        <end position="278"/>
    </location>
</feature>
<dbReference type="SUPFAM" id="SSF52151">
    <property type="entry name" value="FabD/lysophospholipase-like"/>
    <property type="match status" value="2"/>
</dbReference>
<feature type="compositionally biased region" description="Low complexity" evidence="2">
    <location>
        <begin position="1038"/>
        <end position="1064"/>
    </location>
</feature>
<evidence type="ECO:0000313" key="5">
    <source>
        <dbReference type="EMBL" id="QGZ58399.1"/>
    </source>
</evidence>
<feature type="compositionally biased region" description="Low complexity" evidence="2">
    <location>
        <begin position="1018"/>
        <end position="1031"/>
    </location>
</feature>
<feature type="compositionally biased region" description="Pro residues" evidence="2">
    <location>
        <begin position="1065"/>
        <end position="1075"/>
    </location>
</feature>
<name>A0A7Z2GBN6_9BURK</name>
<evidence type="ECO:0000259" key="4">
    <source>
        <dbReference type="Pfam" id="PF01734"/>
    </source>
</evidence>
<dbReference type="RefSeq" id="WP_158761334.1">
    <property type="nucleotide sequence ID" value="NZ_CP046911.1"/>
</dbReference>
<dbReference type="Gene3D" id="3.40.1090.10">
    <property type="entry name" value="Cytosolic phospholipase A2 catalytic domain"/>
    <property type="match status" value="1"/>
</dbReference>
<dbReference type="GO" id="GO:0004623">
    <property type="term" value="F:phospholipase A2 activity"/>
    <property type="evidence" value="ECO:0007669"/>
    <property type="project" value="TreeGrafter"/>
</dbReference>
<feature type="region of interest" description="Disordered" evidence="2">
    <location>
        <begin position="1018"/>
        <end position="1083"/>
    </location>
</feature>
<dbReference type="OrthoDB" id="100544at2"/>